<evidence type="ECO:0000256" key="1">
    <source>
        <dbReference type="SAM" id="MobiDB-lite"/>
    </source>
</evidence>
<dbReference type="SUPFAM" id="SSF109604">
    <property type="entry name" value="HD-domain/PDEase-like"/>
    <property type="match status" value="1"/>
</dbReference>
<dbReference type="Proteomes" id="UP001500236">
    <property type="component" value="Unassembled WGS sequence"/>
</dbReference>
<evidence type="ECO:0000259" key="2">
    <source>
        <dbReference type="SMART" id="SM00471"/>
    </source>
</evidence>
<sequence>MTTELGREPLRGPALVRAAAQIAAEAHRGQVDKLGADYIGHPERVAGHTEVAGAAPEVVAAAWLHDVIEDTSVTAVDLLASRMPEEVVAAVEAVSRGEGESSEDYYRRVRSDELALQVKAADLADNTDPARTSQLDPETRDRLAAKYAKARELLGL</sequence>
<dbReference type="InterPro" id="IPR003607">
    <property type="entry name" value="HD/PDEase_dom"/>
</dbReference>
<evidence type="ECO:0000313" key="4">
    <source>
        <dbReference type="Proteomes" id="UP001500236"/>
    </source>
</evidence>
<accession>A0ABP6M688</accession>
<protein>
    <submittedName>
        <fullName evidence="3">HD domain-containing protein</fullName>
    </submittedName>
</protein>
<gene>
    <name evidence="3" type="ORF">GCM10010529_25790</name>
</gene>
<dbReference type="SMART" id="SM00471">
    <property type="entry name" value="HDc"/>
    <property type="match status" value="1"/>
</dbReference>
<evidence type="ECO:0000313" key="3">
    <source>
        <dbReference type="EMBL" id="GAA3072547.1"/>
    </source>
</evidence>
<name>A0ABP6M688_9MICC</name>
<comment type="caution">
    <text evidence="3">The sequence shown here is derived from an EMBL/GenBank/DDBJ whole genome shotgun (WGS) entry which is preliminary data.</text>
</comment>
<dbReference type="RefSeq" id="WP_311025857.1">
    <property type="nucleotide sequence ID" value="NZ_BAAAVT010000018.1"/>
</dbReference>
<dbReference type="Pfam" id="PF13328">
    <property type="entry name" value="HD_4"/>
    <property type="match status" value="1"/>
</dbReference>
<organism evidence="3 4">
    <name type="scientific">Nesterenkonia aethiopica</name>
    <dbReference type="NCBI Taxonomy" id="269144"/>
    <lineage>
        <taxon>Bacteria</taxon>
        <taxon>Bacillati</taxon>
        <taxon>Actinomycetota</taxon>
        <taxon>Actinomycetes</taxon>
        <taxon>Micrococcales</taxon>
        <taxon>Micrococcaceae</taxon>
        <taxon>Nesterenkonia</taxon>
    </lineage>
</organism>
<dbReference type="Gene3D" id="1.10.3210.10">
    <property type="entry name" value="Hypothetical protein af1432"/>
    <property type="match status" value="1"/>
</dbReference>
<feature type="domain" description="HD/PDEase" evidence="2">
    <location>
        <begin position="34"/>
        <end position="136"/>
    </location>
</feature>
<feature type="region of interest" description="Disordered" evidence="1">
    <location>
        <begin position="120"/>
        <end position="140"/>
    </location>
</feature>
<proteinExistence type="predicted"/>
<reference evidence="4" key="1">
    <citation type="journal article" date="2019" name="Int. J. Syst. Evol. Microbiol.">
        <title>The Global Catalogue of Microorganisms (GCM) 10K type strain sequencing project: providing services to taxonomists for standard genome sequencing and annotation.</title>
        <authorList>
            <consortium name="The Broad Institute Genomics Platform"/>
            <consortium name="The Broad Institute Genome Sequencing Center for Infectious Disease"/>
            <person name="Wu L."/>
            <person name="Ma J."/>
        </authorList>
    </citation>
    <scope>NUCLEOTIDE SEQUENCE [LARGE SCALE GENOMIC DNA]</scope>
    <source>
        <strain evidence="4">JCM 14309</strain>
    </source>
</reference>
<keyword evidence="4" id="KW-1185">Reference proteome</keyword>
<dbReference type="EMBL" id="BAAAVT010000018">
    <property type="protein sequence ID" value="GAA3072547.1"/>
    <property type="molecule type" value="Genomic_DNA"/>
</dbReference>